<gene>
    <name evidence="2" type="ORF">OS493_001127</name>
</gene>
<accession>A0A9W9ZTT3</accession>
<evidence type="ECO:0000313" key="3">
    <source>
        <dbReference type="Proteomes" id="UP001163046"/>
    </source>
</evidence>
<sequence length="324" mass="36929">MWDFASDDDDDGRPATHEHAKTPDDLALCEPQAYSTVIGNEGKESGYATKVNEHWMRTRVFRRNFGMDKETRNWTVIEKRQRKLTERARLFCEGTPSCNHNLLPFLLALRNAALKCFSITVAKDSPNRLSYDSQRITPSEYVIATITLTNLPSVPSFRPFAVHPKDNPSPRFLPILALGVLAISNGFPPSLRSMLFYNLKHTKQRMRAQCPSQHWTGERGRVFQRLMTVIVQLIVQLLKSPAIGGPKIAALLALSDKVENCCWAIIELQSTELDCTTNLRQIYDRLPDHLQGKWRESAKFFREKKDGKEPTLKELSKFITAVTN</sequence>
<evidence type="ECO:0000256" key="1">
    <source>
        <dbReference type="SAM" id="MobiDB-lite"/>
    </source>
</evidence>
<organism evidence="2 3">
    <name type="scientific">Desmophyllum pertusum</name>
    <dbReference type="NCBI Taxonomy" id="174260"/>
    <lineage>
        <taxon>Eukaryota</taxon>
        <taxon>Metazoa</taxon>
        <taxon>Cnidaria</taxon>
        <taxon>Anthozoa</taxon>
        <taxon>Hexacorallia</taxon>
        <taxon>Scleractinia</taxon>
        <taxon>Caryophylliina</taxon>
        <taxon>Caryophylliidae</taxon>
        <taxon>Desmophyllum</taxon>
    </lineage>
</organism>
<dbReference type="EMBL" id="MU825873">
    <property type="protein sequence ID" value="KAJ7387783.1"/>
    <property type="molecule type" value="Genomic_DNA"/>
</dbReference>
<feature type="compositionally biased region" description="Basic and acidic residues" evidence="1">
    <location>
        <begin position="12"/>
        <end position="24"/>
    </location>
</feature>
<feature type="region of interest" description="Disordered" evidence="1">
    <location>
        <begin position="1"/>
        <end position="24"/>
    </location>
</feature>
<name>A0A9W9ZTT3_9CNID</name>
<protein>
    <submittedName>
        <fullName evidence="2">Uncharacterized protein</fullName>
    </submittedName>
</protein>
<reference evidence="2" key="1">
    <citation type="submission" date="2023-01" db="EMBL/GenBank/DDBJ databases">
        <title>Genome assembly of the deep-sea coral Lophelia pertusa.</title>
        <authorList>
            <person name="Herrera S."/>
            <person name="Cordes E."/>
        </authorList>
    </citation>
    <scope>NUCLEOTIDE SEQUENCE</scope>
    <source>
        <strain evidence="2">USNM1676648</strain>
        <tissue evidence="2">Polyp</tissue>
    </source>
</reference>
<dbReference type="Proteomes" id="UP001163046">
    <property type="component" value="Unassembled WGS sequence"/>
</dbReference>
<comment type="caution">
    <text evidence="2">The sequence shown here is derived from an EMBL/GenBank/DDBJ whole genome shotgun (WGS) entry which is preliminary data.</text>
</comment>
<dbReference type="OrthoDB" id="5965298at2759"/>
<proteinExistence type="predicted"/>
<feature type="compositionally biased region" description="Acidic residues" evidence="1">
    <location>
        <begin position="1"/>
        <end position="11"/>
    </location>
</feature>
<evidence type="ECO:0000313" key="2">
    <source>
        <dbReference type="EMBL" id="KAJ7387783.1"/>
    </source>
</evidence>
<keyword evidence="3" id="KW-1185">Reference proteome</keyword>
<dbReference type="AlphaFoldDB" id="A0A9W9ZTT3"/>